<evidence type="ECO:0000313" key="2">
    <source>
        <dbReference type="EMBL" id="KAB8213469.1"/>
    </source>
</evidence>
<feature type="transmembrane region" description="Helical" evidence="1">
    <location>
        <begin position="6"/>
        <end position="29"/>
    </location>
</feature>
<organism evidence="2 3">
    <name type="scientific">Aspergillus novoparasiticus</name>
    <dbReference type="NCBI Taxonomy" id="986946"/>
    <lineage>
        <taxon>Eukaryota</taxon>
        <taxon>Fungi</taxon>
        <taxon>Dikarya</taxon>
        <taxon>Ascomycota</taxon>
        <taxon>Pezizomycotina</taxon>
        <taxon>Eurotiomycetes</taxon>
        <taxon>Eurotiomycetidae</taxon>
        <taxon>Eurotiales</taxon>
        <taxon>Aspergillaceae</taxon>
        <taxon>Aspergillus</taxon>
        <taxon>Aspergillus subgen. Circumdati</taxon>
    </lineage>
</organism>
<keyword evidence="3" id="KW-1185">Reference proteome</keyword>
<sequence>MVEIDYRQVAVSTAALLCAGISLILWFLLISRGHPTHLVLLSQKLLFPLKSWCCF</sequence>
<evidence type="ECO:0000313" key="3">
    <source>
        <dbReference type="Proteomes" id="UP000326799"/>
    </source>
</evidence>
<proteinExistence type="predicted"/>
<dbReference type="EMBL" id="ML733607">
    <property type="protein sequence ID" value="KAB8213469.1"/>
    <property type="molecule type" value="Genomic_DNA"/>
</dbReference>
<evidence type="ECO:0000256" key="1">
    <source>
        <dbReference type="SAM" id="Phobius"/>
    </source>
</evidence>
<keyword evidence="1" id="KW-0472">Membrane</keyword>
<accession>A0A5N6E7Y9</accession>
<keyword evidence="1" id="KW-0812">Transmembrane</keyword>
<keyword evidence="1" id="KW-1133">Transmembrane helix</keyword>
<gene>
    <name evidence="2" type="ORF">BDV33DRAFT_184663</name>
</gene>
<reference evidence="2 3" key="1">
    <citation type="submission" date="2019-04" db="EMBL/GenBank/DDBJ databases">
        <title>Fungal friends and foes A comparative genomics study of 23 Aspergillus species from section Flavi.</title>
        <authorList>
            <consortium name="DOE Joint Genome Institute"/>
            <person name="Kjaerbolling I."/>
            <person name="Vesth T.C."/>
            <person name="Frisvad J.C."/>
            <person name="Nybo J.L."/>
            <person name="Theobald S."/>
            <person name="Kildgaard S."/>
            <person name="Petersen T.I."/>
            <person name="Kuo A."/>
            <person name="Sato A."/>
            <person name="Lyhne E.K."/>
            <person name="Kogle M.E."/>
            <person name="Wiebenga A."/>
            <person name="Kun R.S."/>
            <person name="Lubbers R.J."/>
            <person name="Makela M.R."/>
            <person name="Barry K."/>
            <person name="Chovatia M."/>
            <person name="Clum A."/>
            <person name="Daum C."/>
            <person name="Haridas S."/>
            <person name="He G."/>
            <person name="LaButti K."/>
            <person name="Lipzen A."/>
            <person name="Mondo S."/>
            <person name="Pangilinan J."/>
            <person name="Riley R."/>
            <person name="Salamov A."/>
            <person name="Simmons B.A."/>
            <person name="Magnuson J.K."/>
            <person name="Henrissat B."/>
            <person name="Mortensen U.H."/>
            <person name="Larsen T.O."/>
            <person name="De vries R.P."/>
            <person name="Grigoriev I.V."/>
            <person name="Machida M."/>
            <person name="Baker S.E."/>
            <person name="Andersen M.R."/>
        </authorList>
    </citation>
    <scope>NUCLEOTIDE SEQUENCE [LARGE SCALE GENOMIC DNA]</scope>
    <source>
        <strain evidence="2 3">CBS 126849</strain>
    </source>
</reference>
<protein>
    <submittedName>
        <fullName evidence="2">Uncharacterized protein</fullName>
    </submittedName>
</protein>
<name>A0A5N6E7Y9_9EURO</name>
<dbReference type="Proteomes" id="UP000326799">
    <property type="component" value="Unassembled WGS sequence"/>
</dbReference>
<dbReference type="AlphaFoldDB" id="A0A5N6E7Y9"/>